<dbReference type="PANTHER" id="PTHR40275">
    <property type="entry name" value="SSL7038 PROTEIN"/>
    <property type="match status" value="1"/>
</dbReference>
<dbReference type="NCBIfam" id="TIGR02684">
    <property type="entry name" value="dnstrm_HI1420"/>
    <property type="match status" value="1"/>
</dbReference>
<evidence type="ECO:0000313" key="2">
    <source>
        <dbReference type="Proteomes" id="UP000232928"/>
    </source>
</evidence>
<proteinExistence type="predicted"/>
<dbReference type="EMBL" id="PJEG01000005">
    <property type="protein sequence ID" value="PKD15562.1"/>
    <property type="molecule type" value="Genomic_DNA"/>
</dbReference>
<comment type="caution">
    <text evidence="1">The sequence shown here is derived from an EMBL/GenBank/DDBJ whole genome shotgun (WGS) entry which is preliminary data.</text>
</comment>
<dbReference type="RefSeq" id="WP_232778831.1">
    <property type="nucleotide sequence ID" value="NZ_PJEG01000005.1"/>
</dbReference>
<dbReference type="Proteomes" id="UP000232928">
    <property type="component" value="Unassembled WGS sequence"/>
</dbReference>
<accession>A0A2N0TLH4</accession>
<protein>
    <recommendedName>
        <fullName evidence="3">Addiction module antidote protein</fullName>
    </recommendedName>
</protein>
<evidence type="ECO:0000313" key="1">
    <source>
        <dbReference type="EMBL" id="PKD15562.1"/>
    </source>
</evidence>
<dbReference type="InterPro" id="IPR010982">
    <property type="entry name" value="Lambda_DNA-bd_dom_sf"/>
</dbReference>
<dbReference type="SUPFAM" id="SSF47413">
    <property type="entry name" value="lambda repressor-like DNA-binding domains"/>
    <property type="match status" value="1"/>
</dbReference>
<dbReference type="GO" id="GO:0003677">
    <property type="term" value="F:DNA binding"/>
    <property type="evidence" value="ECO:0007669"/>
    <property type="project" value="InterPro"/>
</dbReference>
<dbReference type="PANTHER" id="PTHR40275:SF1">
    <property type="entry name" value="SSL7038 PROTEIN"/>
    <property type="match status" value="1"/>
</dbReference>
<gene>
    <name evidence="1" type="ORF">APC1461_0337</name>
</gene>
<sequence>MILIHQFSYINSDEDAIAYLNGALEEDDPAFVQDAFGVVARARGMTNVARKSGLGRESLYKALRPNSQPSFNTIMRVADALDAELYSLPKRNRSPARGGGDAGHETVEEFRHVDAQCDLGVFVGVLEP</sequence>
<reference evidence="1 2" key="1">
    <citation type="submission" date="2017-12" db="EMBL/GenBank/DDBJ databases">
        <title>Bifidobacterium longum APC/DPC strains.</title>
        <authorList>
            <person name="Arboleya S."/>
        </authorList>
    </citation>
    <scope>NUCLEOTIDE SEQUENCE [LARGE SCALE GENOMIC DNA]</scope>
    <source>
        <strain evidence="1 2">APC1461</strain>
    </source>
</reference>
<name>A0A2N0TLH4_BIFLN</name>
<organism evidence="1 2">
    <name type="scientific">Bifidobacterium longum</name>
    <dbReference type="NCBI Taxonomy" id="216816"/>
    <lineage>
        <taxon>Bacteria</taxon>
        <taxon>Bacillati</taxon>
        <taxon>Actinomycetota</taxon>
        <taxon>Actinomycetes</taxon>
        <taxon>Bifidobacteriales</taxon>
        <taxon>Bifidobacteriaceae</taxon>
        <taxon>Bifidobacterium</taxon>
    </lineage>
</organism>
<dbReference type="Pfam" id="PF21716">
    <property type="entry name" value="dnstrm_HI1420"/>
    <property type="match status" value="1"/>
</dbReference>
<dbReference type="InterPro" id="IPR014057">
    <property type="entry name" value="HI1420"/>
</dbReference>
<evidence type="ECO:0008006" key="3">
    <source>
        <dbReference type="Google" id="ProtNLM"/>
    </source>
</evidence>
<dbReference type="AlphaFoldDB" id="A0A2N0TLH4"/>